<dbReference type="EMBL" id="AP014804">
    <property type="protein sequence ID" value="BAU62019.1"/>
    <property type="molecule type" value="Genomic_DNA"/>
</dbReference>
<gene>
    <name evidence="2" type="primary">bfpK</name>
    <name evidence="2" type="ORF">EPECO119H6_pEC404/03-1-015</name>
</gene>
<keyword evidence="1" id="KW-1133">Transmembrane helix</keyword>
<sequence length="162" mass="18045">MIFEGRQQKGLSLIEIAMVIILSVVFISGGSYIISLFKVFAQSCVVATDMNSVRNIIISSDVEYNTGKYDASSITNDNRFNKYQVYFGNDGYTLISGNSPVSVDVFFITCYLAKYNCVWILNTNNKIYAKHMSAVLPLELLSAYGLNYSGESGVTGLLFKRY</sequence>
<proteinExistence type="predicted"/>
<dbReference type="RefSeq" id="WP_024235021.1">
    <property type="nucleotide sequence ID" value="NZ_AP014804.1"/>
</dbReference>
<evidence type="ECO:0000256" key="1">
    <source>
        <dbReference type="SAM" id="Phobius"/>
    </source>
</evidence>
<feature type="transmembrane region" description="Helical" evidence="1">
    <location>
        <begin position="12"/>
        <end position="34"/>
    </location>
</feature>
<protein>
    <submittedName>
        <fullName evidence="2">Prepilin</fullName>
    </submittedName>
</protein>
<organism evidence="2">
    <name type="scientific">Escherichia coli O119:H6</name>
    <dbReference type="NCBI Taxonomy" id="397448"/>
    <lineage>
        <taxon>Bacteria</taxon>
        <taxon>Pseudomonadati</taxon>
        <taxon>Pseudomonadota</taxon>
        <taxon>Gammaproteobacteria</taxon>
        <taxon>Enterobacterales</taxon>
        <taxon>Enterobacteriaceae</taxon>
        <taxon>Escherichia</taxon>
    </lineage>
</organism>
<geneLocation type="plasmid" evidence="2">
    <name>pEC404/03-1</name>
</geneLocation>
<keyword evidence="1" id="KW-0472">Membrane</keyword>
<dbReference type="AlphaFoldDB" id="A0A140JY42"/>
<accession>A0A140JY42</accession>
<reference evidence="2" key="1">
    <citation type="journal article" date="2016" name="Int. J. Med. Microbiol.">
        <title>Genetic relatedness and virulence properties of enteropathogenic Escherichia coli strains of serotype O119:H6 expressing localized adherence or localized and aggregative adherence-like patterns on HeLa cells.</title>
        <authorList>
            <person name="Garcia B.G."/>
            <person name="Ooka T."/>
            <person name="Gotoh Y."/>
            <person name="Vieira M.A.M."/>
            <person name="Yamamoto D."/>
            <person name="Ogura Y."/>
            <person name="Girao D.M."/>
            <person name="Sampaio S.C.F."/>
            <person name="Bonfim Melo A."/>
            <person name="Irino K."/>
            <person name="Hayashi T."/>
            <person name="Gomes T.A.T."/>
        </authorList>
    </citation>
    <scope>NUCLEOTIDE SEQUENCE</scope>
    <source>
        <strain evidence="2">EC404/03</strain>
        <plasmid evidence="2">pEC404/03-1</plasmid>
    </source>
</reference>
<name>A0A140JY42_ECOLX</name>
<keyword evidence="1" id="KW-0812">Transmembrane</keyword>
<keyword evidence="2" id="KW-0614">Plasmid</keyword>
<evidence type="ECO:0000313" key="2">
    <source>
        <dbReference type="EMBL" id="BAU62019.1"/>
    </source>
</evidence>